<accession>A0ABV7HUF4</accession>
<feature type="domain" description="SGNH hydrolase-type esterase" evidence="1">
    <location>
        <begin position="41"/>
        <end position="191"/>
    </location>
</feature>
<dbReference type="InterPro" id="IPR036514">
    <property type="entry name" value="SGNH_hydro_sf"/>
</dbReference>
<keyword evidence="3" id="KW-1185">Reference proteome</keyword>
<reference evidence="3" key="1">
    <citation type="journal article" date="2019" name="Int. J. Syst. Evol. Microbiol.">
        <title>The Global Catalogue of Microorganisms (GCM) 10K type strain sequencing project: providing services to taxonomists for standard genome sequencing and annotation.</title>
        <authorList>
            <consortium name="The Broad Institute Genomics Platform"/>
            <consortium name="The Broad Institute Genome Sequencing Center for Infectious Disease"/>
            <person name="Wu L."/>
            <person name="Ma J."/>
        </authorList>
    </citation>
    <scope>NUCLEOTIDE SEQUENCE [LARGE SCALE GENOMIC DNA]</scope>
    <source>
        <strain evidence="3">KCTC 52141</strain>
    </source>
</reference>
<sequence>MLTASVQRGWGLFWLLLLLCLTACSESPSVARLPPDARLLAFGDSLTRGTGATDGQSYPSHLARLLGREVINAGVPGEVSAVGLSRLPGVLDTVQPDLLLLCHGGNDILRSMDKARLAQNLQQMIDIARARDVPVVLIAVPQRSLLLRAEPLYRALAENNRIPLQEDIVAEVLGESDWRSDRIHPNDAGYRHLAEALRDLLREAGAI</sequence>
<dbReference type="InterPro" id="IPR013830">
    <property type="entry name" value="SGNH_hydro"/>
</dbReference>
<dbReference type="SUPFAM" id="SSF52266">
    <property type="entry name" value="SGNH hydrolase"/>
    <property type="match status" value="1"/>
</dbReference>
<dbReference type="InterPro" id="IPR051532">
    <property type="entry name" value="Ester_Hydrolysis_Enzymes"/>
</dbReference>
<dbReference type="PANTHER" id="PTHR30383:SF24">
    <property type="entry name" value="THIOESTERASE 1_PROTEASE 1_LYSOPHOSPHOLIPASE L1"/>
    <property type="match status" value="1"/>
</dbReference>
<evidence type="ECO:0000313" key="3">
    <source>
        <dbReference type="Proteomes" id="UP001595548"/>
    </source>
</evidence>
<gene>
    <name evidence="2" type="ORF">ACFOEB_11035</name>
</gene>
<name>A0ABV7HUF4_9GAMM</name>
<dbReference type="Gene3D" id="3.40.50.1110">
    <property type="entry name" value="SGNH hydrolase"/>
    <property type="match status" value="1"/>
</dbReference>
<comment type="caution">
    <text evidence="2">The sequence shown here is derived from an EMBL/GenBank/DDBJ whole genome shotgun (WGS) entry which is preliminary data.</text>
</comment>
<dbReference type="Pfam" id="PF13472">
    <property type="entry name" value="Lipase_GDSL_2"/>
    <property type="match status" value="1"/>
</dbReference>
<dbReference type="Proteomes" id="UP001595548">
    <property type="component" value="Unassembled WGS sequence"/>
</dbReference>
<protein>
    <submittedName>
        <fullName evidence="2">GDSL-type esterase/lipase family protein</fullName>
    </submittedName>
</protein>
<evidence type="ECO:0000313" key="2">
    <source>
        <dbReference type="EMBL" id="MFC3155735.1"/>
    </source>
</evidence>
<dbReference type="EMBL" id="JBHRTL010000006">
    <property type="protein sequence ID" value="MFC3155735.1"/>
    <property type="molecule type" value="Genomic_DNA"/>
</dbReference>
<dbReference type="PANTHER" id="PTHR30383">
    <property type="entry name" value="THIOESTERASE 1/PROTEASE 1/LYSOPHOSPHOLIPASE L1"/>
    <property type="match status" value="1"/>
</dbReference>
<organism evidence="2 3">
    <name type="scientific">Gilvimarinus japonicus</name>
    <dbReference type="NCBI Taxonomy" id="1796469"/>
    <lineage>
        <taxon>Bacteria</taxon>
        <taxon>Pseudomonadati</taxon>
        <taxon>Pseudomonadota</taxon>
        <taxon>Gammaproteobacteria</taxon>
        <taxon>Cellvibrionales</taxon>
        <taxon>Cellvibrionaceae</taxon>
        <taxon>Gilvimarinus</taxon>
    </lineage>
</organism>
<dbReference type="RefSeq" id="WP_382416653.1">
    <property type="nucleotide sequence ID" value="NZ_AP031500.1"/>
</dbReference>
<proteinExistence type="predicted"/>
<evidence type="ECO:0000259" key="1">
    <source>
        <dbReference type="Pfam" id="PF13472"/>
    </source>
</evidence>